<evidence type="ECO:0000256" key="3">
    <source>
        <dbReference type="ARBA" id="ARBA00022490"/>
    </source>
</evidence>
<evidence type="ECO:0000256" key="11">
    <source>
        <dbReference type="ARBA" id="ARBA00038367"/>
    </source>
</evidence>
<comment type="caution">
    <text evidence="16">The sequence shown here is derived from an EMBL/GenBank/DDBJ whole genome shotgun (WGS) entry which is preliminary data.</text>
</comment>
<evidence type="ECO:0000256" key="6">
    <source>
        <dbReference type="ARBA" id="ARBA00022960"/>
    </source>
</evidence>
<feature type="binding site" evidence="14">
    <location>
        <position position="305"/>
    </location>
    <ligand>
        <name>UDP-N-acetyl-alpha-D-glucosamine</name>
        <dbReference type="ChEBI" id="CHEBI:57705"/>
    </ligand>
</feature>
<dbReference type="SUPFAM" id="SSF55205">
    <property type="entry name" value="EPT/RTPC-like"/>
    <property type="match status" value="1"/>
</dbReference>
<comment type="similarity">
    <text evidence="11 14">Belongs to the EPSP synthase family. MurA subfamily.</text>
</comment>
<evidence type="ECO:0000256" key="7">
    <source>
        <dbReference type="ARBA" id="ARBA00022984"/>
    </source>
</evidence>
<evidence type="ECO:0000256" key="5">
    <source>
        <dbReference type="ARBA" id="ARBA00022679"/>
    </source>
</evidence>
<evidence type="ECO:0000256" key="9">
    <source>
        <dbReference type="ARBA" id="ARBA00023316"/>
    </source>
</evidence>
<keyword evidence="8 14" id="KW-0131">Cell cycle</keyword>
<evidence type="ECO:0000256" key="4">
    <source>
        <dbReference type="ARBA" id="ARBA00022618"/>
    </source>
</evidence>
<dbReference type="Pfam" id="PF00275">
    <property type="entry name" value="EPSP_synthase"/>
    <property type="match status" value="1"/>
</dbReference>
<proteinExistence type="inferred from homology"/>
<dbReference type="GO" id="GO:0071555">
    <property type="term" value="P:cell wall organization"/>
    <property type="evidence" value="ECO:0007669"/>
    <property type="project" value="UniProtKB-KW"/>
</dbReference>
<feature type="domain" description="Enolpyruvate transferase" evidence="15">
    <location>
        <begin position="7"/>
        <end position="406"/>
    </location>
</feature>
<dbReference type="InterPro" id="IPR005750">
    <property type="entry name" value="UDP_GlcNAc_COvinyl_MurA"/>
</dbReference>
<keyword evidence="4 14" id="KW-0132">Cell division</keyword>
<comment type="subcellular location">
    <subcellularLocation>
        <location evidence="1 14">Cytoplasm</location>
    </subcellularLocation>
</comment>
<keyword evidence="9 14" id="KW-0961">Cell wall biogenesis/degradation</keyword>
<comment type="catalytic activity">
    <reaction evidence="12 14">
        <text>phosphoenolpyruvate + UDP-N-acetyl-alpha-D-glucosamine = UDP-N-acetyl-3-O-(1-carboxyvinyl)-alpha-D-glucosamine + phosphate</text>
        <dbReference type="Rhea" id="RHEA:18681"/>
        <dbReference type="ChEBI" id="CHEBI:43474"/>
        <dbReference type="ChEBI" id="CHEBI:57705"/>
        <dbReference type="ChEBI" id="CHEBI:58702"/>
        <dbReference type="ChEBI" id="CHEBI:68483"/>
        <dbReference type="EC" id="2.5.1.7"/>
    </reaction>
</comment>
<evidence type="ECO:0000256" key="14">
    <source>
        <dbReference type="HAMAP-Rule" id="MF_00111"/>
    </source>
</evidence>
<comment type="function">
    <text evidence="13">Cell wall formation. Adds enolpyruvyl to UDP-N-acetylglucosamine. Target for the antibiotic fosfomycin.</text>
</comment>
<dbReference type="FunFam" id="3.65.10.10:FF:000002">
    <property type="entry name" value="UDP-N-acetylglucosamine 1-carboxyvinyltransferase"/>
    <property type="match status" value="1"/>
</dbReference>
<evidence type="ECO:0000256" key="12">
    <source>
        <dbReference type="ARBA" id="ARBA00047527"/>
    </source>
</evidence>
<dbReference type="RefSeq" id="WP_136130950.1">
    <property type="nucleotide sequence ID" value="NZ_PDKT01000002.1"/>
</dbReference>
<dbReference type="HAMAP" id="MF_00111">
    <property type="entry name" value="MurA"/>
    <property type="match status" value="1"/>
</dbReference>
<keyword evidence="7 14" id="KW-0573">Peptidoglycan synthesis</keyword>
<dbReference type="GO" id="GO:0019277">
    <property type="term" value="P:UDP-N-acetylgalactosamine biosynthetic process"/>
    <property type="evidence" value="ECO:0007669"/>
    <property type="project" value="InterPro"/>
</dbReference>
<feature type="binding site" evidence="14">
    <location>
        <position position="91"/>
    </location>
    <ligand>
        <name>UDP-N-acetyl-alpha-D-glucosamine</name>
        <dbReference type="ChEBI" id="CHEBI:57705"/>
    </ligand>
</feature>
<dbReference type="OrthoDB" id="9803760at2"/>
<dbReference type="InterPro" id="IPR036968">
    <property type="entry name" value="Enolpyruvate_Tfrase_sf"/>
</dbReference>
<accession>A0A2P5T017</accession>
<dbReference type="AlphaFoldDB" id="A0A2P5T017"/>
<evidence type="ECO:0000256" key="2">
    <source>
        <dbReference type="ARBA" id="ARBA00004752"/>
    </source>
</evidence>
<dbReference type="CDD" id="cd01555">
    <property type="entry name" value="UdpNAET"/>
    <property type="match status" value="1"/>
</dbReference>
<organism evidence="16 17">
    <name type="scientific">Candidatus Pantoea edessiphila</name>
    <dbReference type="NCBI Taxonomy" id="2044610"/>
    <lineage>
        <taxon>Bacteria</taxon>
        <taxon>Pseudomonadati</taxon>
        <taxon>Pseudomonadota</taxon>
        <taxon>Gammaproteobacteria</taxon>
        <taxon>Enterobacterales</taxon>
        <taxon>Erwiniaceae</taxon>
        <taxon>Pantoea</taxon>
    </lineage>
</organism>
<dbReference type="GO" id="GO:0051301">
    <property type="term" value="P:cell division"/>
    <property type="evidence" value="ECO:0007669"/>
    <property type="project" value="UniProtKB-KW"/>
</dbReference>
<dbReference type="GO" id="GO:0008760">
    <property type="term" value="F:UDP-N-acetylglucosamine 1-carboxyvinyltransferase activity"/>
    <property type="evidence" value="ECO:0007669"/>
    <property type="project" value="UniProtKB-UniRule"/>
</dbReference>
<dbReference type="InterPro" id="IPR001986">
    <property type="entry name" value="Enolpyruvate_Tfrase_dom"/>
</dbReference>
<dbReference type="NCBIfam" id="TIGR01072">
    <property type="entry name" value="murA"/>
    <property type="match status" value="1"/>
</dbReference>
<feature type="modified residue" description="2-(S-cysteinyl)pyruvic acid O-phosphothioketal" evidence="14">
    <location>
        <position position="115"/>
    </location>
</feature>
<sequence>MEKFRIQGPMHLNGKISISGAKNSALPILFASLLTKEPVEIQNIPNLIDINSAIKILIQLGSKITRNNSLYIDNSTVNTYKALCQLVKTMRASIWALGPLLARFGCGHILLPGGCAIGTRPINLHIDGLIKLGVNINLEKGYIEAKVNNELKGAHIVMDTVSVGATITIMITATLANGITTIKNAAKEPEIIDTANFLNILGAKINGAGSDEITIEGVNNLSGGVYRILPDRIETGTFLVAAAISGGSVICFNTSPKLLDSVLLKLYATGADIKIGEDWISLDMHGKRPKSVDICTAPYPGFPTDMQSQFSLLNILAEGESIIKETIFENRFMHIPELIRMGANAKIKNNIVICKGVKKLSGTSVTATDLRSSASLVLAGCIAEGTTIINQIHHVDRGYDQIETKLVSIGAMIERIQ</sequence>
<keyword evidence="3 14" id="KW-0963">Cytoplasm</keyword>
<dbReference type="NCBIfam" id="NF006873">
    <property type="entry name" value="PRK09369.1"/>
    <property type="match status" value="1"/>
</dbReference>
<feature type="binding site" evidence="14">
    <location>
        <position position="327"/>
    </location>
    <ligand>
        <name>UDP-N-acetyl-alpha-D-glucosamine</name>
        <dbReference type="ChEBI" id="CHEBI:57705"/>
    </ligand>
</feature>
<comment type="caution">
    <text evidence="14">Lacks conserved residue(s) required for the propagation of feature annotation.</text>
</comment>
<reference evidence="16 17" key="1">
    <citation type="journal article" date="2018" name="Genome Biol. Evol.">
        <title>Cladogenesis and Genomic Streamlining in Extracellular Endosymbionts of Tropical Stink Bugs.</title>
        <authorList>
            <person name="Otero-Bravo A."/>
            <person name="Goffredi S."/>
            <person name="Sabree Z.L."/>
        </authorList>
    </citation>
    <scope>NUCLEOTIDE SEQUENCE [LARGE SCALE GENOMIC DNA]</scope>
    <source>
        <strain evidence="16 17">SoEE</strain>
    </source>
</reference>
<dbReference type="InterPro" id="IPR050068">
    <property type="entry name" value="MurA_subfamily"/>
</dbReference>
<evidence type="ECO:0000313" key="17">
    <source>
        <dbReference type="Proteomes" id="UP000296153"/>
    </source>
</evidence>
<dbReference type="GO" id="GO:0009252">
    <property type="term" value="P:peptidoglycan biosynthetic process"/>
    <property type="evidence" value="ECO:0007669"/>
    <property type="project" value="UniProtKB-UniRule"/>
</dbReference>
<dbReference type="PANTHER" id="PTHR43783">
    <property type="entry name" value="UDP-N-ACETYLGLUCOSAMINE 1-CARBOXYVINYLTRANSFERASE"/>
    <property type="match status" value="1"/>
</dbReference>
<dbReference type="EMBL" id="PDKT01000002">
    <property type="protein sequence ID" value="PPI87921.1"/>
    <property type="molecule type" value="Genomic_DNA"/>
</dbReference>
<evidence type="ECO:0000256" key="1">
    <source>
        <dbReference type="ARBA" id="ARBA00004496"/>
    </source>
</evidence>
<dbReference type="UniPathway" id="UPA00219"/>
<name>A0A2P5T017_9GAMM</name>
<feature type="binding site" evidence="14">
    <location>
        <begin position="22"/>
        <end position="23"/>
    </location>
    <ligand>
        <name>phosphoenolpyruvate</name>
        <dbReference type="ChEBI" id="CHEBI:58702"/>
    </ligand>
</feature>
<dbReference type="Proteomes" id="UP000296153">
    <property type="component" value="Unassembled WGS sequence"/>
</dbReference>
<evidence type="ECO:0000256" key="13">
    <source>
        <dbReference type="ARBA" id="ARBA00057879"/>
    </source>
</evidence>
<protein>
    <recommendedName>
        <fullName evidence="14">UDP-N-acetylglucosamine 1-carboxyvinyltransferase</fullName>
        <ecNumber evidence="14">2.5.1.7</ecNumber>
    </recommendedName>
    <alternativeName>
        <fullName evidence="14">Enoylpyruvate transferase</fullName>
    </alternativeName>
    <alternativeName>
        <fullName evidence="14">UDP-N-acetylglucosamine enolpyruvyl transferase</fullName>
        <shortName evidence="14">EPT</shortName>
    </alternativeName>
</protein>
<dbReference type="PANTHER" id="PTHR43783:SF1">
    <property type="entry name" value="UDP-N-ACETYLGLUCOSAMINE 1-CARBOXYVINYLTRANSFERASE"/>
    <property type="match status" value="1"/>
</dbReference>
<keyword evidence="5 14" id="KW-0808">Transferase</keyword>
<gene>
    <name evidence="14 16" type="primary">murA</name>
    <name evidence="16" type="ORF">CRV12_01745</name>
</gene>
<evidence type="ECO:0000256" key="10">
    <source>
        <dbReference type="ARBA" id="ARBA00023317"/>
    </source>
</evidence>
<dbReference type="EC" id="2.5.1.7" evidence="14"/>
<evidence type="ECO:0000313" key="16">
    <source>
        <dbReference type="EMBL" id="PPI87921.1"/>
    </source>
</evidence>
<dbReference type="Gene3D" id="3.65.10.10">
    <property type="entry name" value="Enolpyruvate transferase domain"/>
    <property type="match status" value="2"/>
</dbReference>
<evidence type="ECO:0000256" key="8">
    <source>
        <dbReference type="ARBA" id="ARBA00023306"/>
    </source>
</evidence>
<evidence type="ECO:0000259" key="15">
    <source>
        <dbReference type="Pfam" id="PF00275"/>
    </source>
</evidence>
<keyword evidence="6 14" id="KW-0133">Cell shape</keyword>
<keyword evidence="10 14" id="KW-0670">Pyruvate</keyword>
<comment type="pathway">
    <text evidence="2 14">Cell wall biogenesis; peptidoglycan biosynthesis.</text>
</comment>
<dbReference type="GO" id="GO:0008360">
    <property type="term" value="P:regulation of cell shape"/>
    <property type="evidence" value="ECO:0007669"/>
    <property type="project" value="UniProtKB-KW"/>
</dbReference>
<dbReference type="GO" id="GO:0005737">
    <property type="term" value="C:cytoplasm"/>
    <property type="evidence" value="ECO:0007669"/>
    <property type="project" value="UniProtKB-SubCell"/>
</dbReference>
<feature type="active site" description="Proton donor" evidence="14">
    <location>
        <position position="115"/>
    </location>
</feature>
<dbReference type="InterPro" id="IPR013792">
    <property type="entry name" value="RNA3'P_cycl/enolpyr_Trfase_a/b"/>
</dbReference>